<evidence type="ECO:0000313" key="1">
    <source>
        <dbReference type="EMBL" id="GJT82348.1"/>
    </source>
</evidence>
<gene>
    <name evidence="1" type="ORF">Tco_1056690</name>
</gene>
<dbReference type="EMBL" id="BQNB010019159">
    <property type="protein sequence ID" value="GJT82348.1"/>
    <property type="molecule type" value="Genomic_DNA"/>
</dbReference>
<evidence type="ECO:0000313" key="2">
    <source>
        <dbReference type="Proteomes" id="UP001151760"/>
    </source>
</evidence>
<dbReference type="Proteomes" id="UP001151760">
    <property type="component" value="Unassembled WGS sequence"/>
</dbReference>
<sequence length="152" mass="17451">MLPQPDYVHDDSNFYGCAGLRLAFDPTKSPYYKVVRAGSNSSEIVIQIYCLETGNRSLCRERFNYFFFVHFDSAIYWNNALHFLETENSIVLGETKEDSFMVINLSGMVMECNLISKTLRKIYDMGSNQVADDYLHGFIPPFAMYDMGSKNS</sequence>
<protein>
    <submittedName>
        <fullName evidence="1">Uncharacterized protein</fullName>
    </submittedName>
</protein>
<comment type="caution">
    <text evidence="1">The sequence shown here is derived from an EMBL/GenBank/DDBJ whole genome shotgun (WGS) entry which is preliminary data.</text>
</comment>
<organism evidence="1 2">
    <name type="scientific">Tanacetum coccineum</name>
    <dbReference type="NCBI Taxonomy" id="301880"/>
    <lineage>
        <taxon>Eukaryota</taxon>
        <taxon>Viridiplantae</taxon>
        <taxon>Streptophyta</taxon>
        <taxon>Embryophyta</taxon>
        <taxon>Tracheophyta</taxon>
        <taxon>Spermatophyta</taxon>
        <taxon>Magnoliopsida</taxon>
        <taxon>eudicotyledons</taxon>
        <taxon>Gunneridae</taxon>
        <taxon>Pentapetalae</taxon>
        <taxon>asterids</taxon>
        <taxon>campanulids</taxon>
        <taxon>Asterales</taxon>
        <taxon>Asteraceae</taxon>
        <taxon>Asteroideae</taxon>
        <taxon>Anthemideae</taxon>
        <taxon>Anthemidinae</taxon>
        <taxon>Tanacetum</taxon>
    </lineage>
</organism>
<proteinExistence type="predicted"/>
<name>A0ABQ5H3C5_9ASTR</name>
<accession>A0ABQ5H3C5</accession>
<reference evidence="1" key="2">
    <citation type="submission" date="2022-01" db="EMBL/GenBank/DDBJ databases">
        <authorList>
            <person name="Yamashiro T."/>
            <person name="Shiraishi A."/>
            <person name="Satake H."/>
            <person name="Nakayama K."/>
        </authorList>
    </citation>
    <scope>NUCLEOTIDE SEQUENCE</scope>
</reference>
<reference evidence="1" key="1">
    <citation type="journal article" date="2022" name="Int. J. Mol. Sci.">
        <title>Draft Genome of Tanacetum Coccineum: Genomic Comparison of Closely Related Tanacetum-Family Plants.</title>
        <authorList>
            <person name="Yamashiro T."/>
            <person name="Shiraishi A."/>
            <person name="Nakayama K."/>
            <person name="Satake H."/>
        </authorList>
    </citation>
    <scope>NUCLEOTIDE SEQUENCE</scope>
</reference>
<keyword evidence="2" id="KW-1185">Reference proteome</keyword>